<reference evidence="2 3" key="1">
    <citation type="journal article" date="2015" name="Nature">
        <title>rRNA introns, odd ribosomes, and small enigmatic genomes across a large radiation of phyla.</title>
        <authorList>
            <person name="Brown C.T."/>
            <person name="Hug L.A."/>
            <person name="Thomas B.C."/>
            <person name="Sharon I."/>
            <person name="Castelle C.J."/>
            <person name="Singh A."/>
            <person name="Wilkins M.J."/>
            <person name="Williams K.H."/>
            <person name="Banfield J.F."/>
        </authorList>
    </citation>
    <scope>NUCLEOTIDE SEQUENCE [LARGE SCALE GENOMIC DNA]</scope>
</reference>
<dbReference type="AlphaFoldDB" id="A0A0G0NQV5"/>
<gene>
    <name evidence="2" type="ORF">UT11_C0037G0003</name>
</gene>
<keyword evidence="1" id="KW-1133">Transmembrane helix</keyword>
<keyword evidence="1" id="KW-0812">Transmembrane</keyword>
<proteinExistence type="predicted"/>
<dbReference type="Gene3D" id="2.120.10.30">
    <property type="entry name" value="TolB, C-terminal domain"/>
    <property type="match status" value="1"/>
</dbReference>
<organism evidence="2 3">
    <name type="scientific">Berkelbacteria bacterium GW2011_GWA2_38_9</name>
    <dbReference type="NCBI Taxonomy" id="1618334"/>
    <lineage>
        <taxon>Bacteria</taxon>
        <taxon>Candidatus Berkelbacteria</taxon>
    </lineage>
</organism>
<evidence type="ECO:0000256" key="1">
    <source>
        <dbReference type="SAM" id="Phobius"/>
    </source>
</evidence>
<dbReference type="InterPro" id="IPR011042">
    <property type="entry name" value="6-blade_b-propeller_TolB-like"/>
</dbReference>
<evidence type="ECO:0000313" key="3">
    <source>
        <dbReference type="Proteomes" id="UP000033934"/>
    </source>
</evidence>
<accession>A0A0G0NQV5</accession>
<dbReference type="EMBL" id="LBVO01000037">
    <property type="protein sequence ID" value="KKQ88264.1"/>
    <property type="molecule type" value="Genomic_DNA"/>
</dbReference>
<protein>
    <recommendedName>
        <fullName evidence="4">PEGA domain-containing protein</fullName>
    </recommendedName>
</protein>
<dbReference type="Proteomes" id="UP000033934">
    <property type="component" value="Unassembled WGS sequence"/>
</dbReference>
<dbReference type="SUPFAM" id="SSF82171">
    <property type="entry name" value="DPP6 N-terminal domain-like"/>
    <property type="match status" value="1"/>
</dbReference>
<evidence type="ECO:0000313" key="2">
    <source>
        <dbReference type="EMBL" id="KKQ88264.1"/>
    </source>
</evidence>
<name>A0A0G0NQV5_9BACT</name>
<comment type="caution">
    <text evidence="2">The sequence shown here is derived from an EMBL/GenBank/DDBJ whole genome shotgun (WGS) entry which is preliminary data.</text>
</comment>
<evidence type="ECO:0008006" key="4">
    <source>
        <dbReference type="Google" id="ProtNLM"/>
    </source>
</evidence>
<sequence>MKRVIAKINQFRQHQYFELLAAVGVLILALAAYFTIFNKSYLVVILNRDDATILVDGKNIEDAKVVDKKHIIRLFPGTHTVRISAPNVVEYAQTISLIRGLYKTVNPVFSVVPDITESATADVQFLTAGPNKNTVLYLGDGGRVLYSHNLKTNKRTPLTRNTLSGIIDIRWSPDFSLALFKKPAGVYLYDFGRYDLLHQEEKFLLSSNNATLPDWDPTIKVNETRDKTAGDTITEQTGVDRRIAYFYKKDSEKSLIFANQLNQNTDRAADLSEFDNPDLTWSRDGRYIAVYGREGLAIIDVFTRIITRASINNNVSGATFSLKGNFLAYISNSNLIVINTETQKITNLNLKTTIEKVLWNSDGDFLTAAIPNAGGSSDKFVKIDVRTGNAINYVYNSTEQIKVSRIVLSADESTIIFQSNNKLFTLFLQPEE</sequence>
<feature type="transmembrane region" description="Helical" evidence="1">
    <location>
        <begin position="16"/>
        <end position="36"/>
    </location>
</feature>
<keyword evidence="1" id="KW-0472">Membrane</keyword>